<evidence type="ECO:0000256" key="2">
    <source>
        <dbReference type="ARBA" id="ARBA00023239"/>
    </source>
</evidence>
<evidence type="ECO:0000313" key="4">
    <source>
        <dbReference type="Proteomes" id="UP000053647"/>
    </source>
</evidence>
<accession>A0A0C9ST61</accession>
<sequence length="297" mass="33395">IRTTICRLLAGCNVQYKVAPFDHALYQECFDVAVKRGYPMSCSEPFSVLPFLPIGVTYSMTSCAHITPRHNQIWIALCTACLFFVDDVPRRFPTELPSLRAFNNRLVRGEKQGNAVLDAVVDLLKETPRVFGGHVPADLLTTSIMDFATTTVMECETTNMHILASAKGYPSYQRVMTGIGEAYAVMVFPPDIPYEEYIQAMPELALFICTVNDVLSFYKEELDGESTNHVTTIAARKGISRVEAFEELADTSVELYQRILSILDGLPPAREAFTHFVEGYFAFYFSSKRYRLMEVGL</sequence>
<keyword evidence="4" id="KW-1185">Reference proteome</keyword>
<feature type="non-terminal residue" evidence="3">
    <location>
        <position position="297"/>
    </location>
</feature>
<proteinExistence type="inferred from homology"/>
<reference evidence="3 4" key="1">
    <citation type="submission" date="2014-06" db="EMBL/GenBank/DDBJ databases">
        <authorList>
            <consortium name="DOE Joint Genome Institute"/>
            <person name="Kuo A."/>
            <person name="Kohler A."/>
            <person name="Nagy L.G."/>
            <person name="Floudas D."/>
            <person name="Copeland A."/>
            <person name="Barry K.W."/>
            <person name="Cichocki N."/>
            <person name="Veneault-Fourrey C."/>
            <person name="LaButti K."/>
            <person name="Lindquist E.A."/>
            <person name="Lipzen A."/>
            <person name="Lundell T."/>
            <person name="Morin E."/>
            <person name="Murat C."/>
            <person name="Sun H."/>
            <person name="Tunlid A."/>
            <person name="Henrissat B."/>
            <person name="Grigoriev I.V."/>
            <person name="Hibbett D.S."/>
            <person name="Martin F."/>
            <person name="Nordberg H.P."/>
            <person name="Cantor M.N."/>
            <person name="Hua S.X."/>
        </authorList>
    </citation>
    <scope>NUCLEOTIDE SEQUENCE [LARGE SCALE GENOMIC DNA]</scope>
    <source>
        <strain evidence="3 4">ATCC 200175</strain>
    </source>
</reference>
<dbReference type="Proteomes" id="UP000053647">
    <property type="component" value="Unassembled WGS sequence"/>
</dbReference>
<keyword evidence="2" id="KW-0456">Lyase</keyword>
<dbReference type="SFLD" id="SFLDG01021">
    <property type="entry name" value="Trichodiene_Synthase_Like"/>
    <property type="match status" value="1"/>
</dbReference>
<dbReference type="HOGENOM" id="CLU_052212_0_2_1"/>
<evidence type="ECO:0008006" key="5">
    <source>
        <dbReference type="Google" id="ProtNLM"/>
    </source>
</evidence>
<dbReference type="Gene3D" id="1.10.600.10">
    <property type="entry name" value="Farnesyl Diphosphate Synthase"/>
    <property type="match status" value="1"/>
</dbReference>
<organism evidence="3 4">
    <name type="scientific">Paxillus involutus ATCC 200175</name>
    <dbReference type="NCBI Taxonomy" id="664439"/>
    <lineage>
        <taxon>Eukaryota</taxon>
        <taxon>Fungi</taxon>
        <taxon>Dikarya</taxon>
        <taxon>Basidiomycota</taxon>
        <taxon>Agaricomycotina</taxon>
        <taxon>Agaricomycetes</taxon>
        <taxon>Agaricomycetidae</taxon>
        <taxon>Boletales</taxon>
        <taxon>Paxilineae</taxon>
        <taxon>Paxillaceae</taxon>
        <taxon>Paxillus</taxon>
    </lineage>
</organism>
<dbReference type="OrthoDB" id="2998174at2759"/>
<protein>
    <recommendedName>
        <fullName evidence="5">Terpenoid synthase</fullName>
    </recommendedName>
</protein>
<dbReference type="InterPro" id="IPR008949">
    <property type="entry name" value="Isoprenoid_synthase_dom_sf"/>
</dbReference>
<evidence type="ECO:0000313" key="3">
    <source>
        <dbReference type="EMBL" id="KIJ11854.1"/>
    </source>
</evidence>
<dbReference type="InterPro" id="IPR024652">
    <property type="entry name" value="Trichodiene_synth"/>
</dbReference>
<evidence type="ECO:0000256" key="1">
    <source>
        <dbReference type="ARBA" id="ARBA00007946"/>
    </source>
</evidence>
<dbReference type="EMBL" id="KN819372">
    <property type="protein sequence ID" value="KIJ11854.1"/>
    <property type="molecule type" value="Genomic_DNA"/>
</dbReference>
<dbReference type="AlphaFoldDB" id="A0A0C9ST61"/>
<reference evidence="4" key="2">
    <citation type="submission" date="2015-01" db="EMBL/GenBank/DDBJ databases">
        <title>Evolutionary Origins and Diversification of the Mycorrhizal Mutualists.</title>
        <authorList>
            <consortium name="DOE Joint Genome Institute"/>
            <consortium name="Mycorrhizal Genomics Consortium"/>
            <person name="Kohler A."/>
            <person name="Kuo A."/>
            <person name="Nagy L.G."/>
            <person name="Floudas D."/>
            <person name="Copeland A."/>
            <person name="Barry K.W."/>
            <person name="Cichocki N."/>
            <person name="Veneault-Fourrey C."/>
            <person name="LaButti K."/>
            <person name="Lindquist E.A."/>
            <person name="Lipzen A."/>
            <person name="Lundell T."/>
            <person name="Morin E."/>
            <person name="Murat C."/>
            <person name="Riley R."/>
            <person name="Ohm R."/>
            <person name="Sun H."/>
            <person name="Tunlid A."/>
            <person name="Henrissat B."/>
            <person name="Grigoriev I.V."/>
            <person name="Hibbett D.S."/>
            <person name="Martin F."/>
        </authorList>
    </citation>
    <scope>NUCLEOTIDE SEQUENCE [LARGE SCALE GENOMIC DNA]</scope>
    <source>
        <strain evidence="4">ATCC 200175</strain>
    </source>
</reference>
<comment type="similarity">
    <text evidence="1">Belongs to the trichodiene synthase family.</text>
</comment>
<dbReference type="SFLD" id="SFLDS00005">
    <property type="entry name" value="Isoprenoid_Synthase_Type_I"/>
    <property type="match status" value="1"/>
</dbReference>
<dbReference type="Pfam" id="PF06330">
    <property type="entry name" value="TRI5"/>
    <property type="match status" value="1"/>
</dbReference>
<name>A0A0C9ST61_PAXIN</name>
<gene>
    <name evidence="3" type="ORF">PAXINDRAFT_83937</name>
</gene>
<dbReference type="SUPFAM" id="SSF48576">
    <property type="entry name" value="Terpenoid synthases"/>
    <property type="match status" value="1"/>
</dbReference>
<dbReference type="GO" id="GO:0016838">
    <property type="term" value="F:carbon-oxygen lyase activity, acting on phosphates"/>
    <property type="evidence" value="ECO:0007669"/>
    <property type="project" value="InterPro"/>
</dbReference>